<dbReference type="EMBL" id="JBHRVA010000003">
    <property type="protein sequence ID" value="MFC3303070.1"/>
    <property type="molecule type" value="Genomic_DNA"/>
</dbReference>
<evidence type="ECO:0000256" key="8">
    <source>
        <dbReference type="RuleBase" id="RU364100"/>
    </source>
</evidence>
<dbReference type="PANTHER" id="PTHR13604:SF0">
    <property type="entry name" value="ABASIC SITE PROCESSING PROTEIN HMCES"/>
    <property type="match status" value="1"/>
</dbReference>
<keyword evidence="7" id="KW-0456">Lyase</keyword>
<dbReference type="GO" id="GO:0016787">
    <property type="term" value="F:hydrolase activity"/>
    <property type="evidence" value="ECO:0007669"/>
    <property type="project" value="UniProtKB-KW"/>
</dbReference>
<evidence type="ECO:0000256" key="2">
    <source>
        <dbReference type="ARBA" id="ARBA00022670"/>
    </source>
</evidence>
<evidence type="ECO:0000313" key="10">
    <source>
        <dbReference type="Proteomes" id="UP001595607"/>
    </source>
</evidence>
<dbReference type="InterPro" id="IPR003738">
    <property type="entry name" value="SRAP"/>
</dbReference>
<evidence type="ECO:0000256" key="7">
    <source>
        <dbReference type="ARBA" id="ARBA00023239"/>
    </source>
</evidence>
<dbReference type="Proteomes" id="UP001595607">
    <property type="component" value="Unassembled WGS sequence"/>
</dbReference>
<evidence type="ECO:0000256" key="1">
    <source>
        <dbReference type="ARBA" id="ARBA00008136"/>
    </source>
</evidence>
<evidence type="ECO:0000256" key="3">
    <source>
        <dbReference type="ARBA" id="ARBA00022763"/>
    </source>
</evidence>
<evidence type="ECO:0000313" key="9">
    <source>
        <dbReference type="EMBL" id="MFC3303070.1"/>
    </source>
</evidence>
<keyword evidence="6" id="KW-0238">DNA-binding</keyword>
<name>A0ABV7MC85_9PROT</name>
<sequence length="240" mass="27722">MNARFALKDTPAEIGRHFDVPITDNFPARYNIAPSQPVSVILHEGGKRKYEIVRWGFVPSWDKEGKWLKKPIVNIRSETAHEKPMFRHAWRRRHCLFPLNGFYEWRTEDGVKQPYFISLGPDMPLFALAGLYEDWLGPDGSELRSAAFLTRESEGDVRQIHSRTPVVVRPEDYEGWLAVDELDDSASWAIVNEKPPEFVYWPVDRRVGSWKPDDEALTRPIEGGALRSEKAPEPVRTRLL</sequence>
<dbReference type="RefSeq" id="WP_189575250.1">
    <property type="nucleotide sequence ID" value="NZ_BMXU01000002.1"/>
</dbReference>
<keyword evidence="4 8" id="KW-0378">Hydrolase</keyword>
<protein>
    <recommendedName>
        <fullName evidence="8">Abasic site processing protein</fullName>
        <ecNumber evidence="8">3.4.-.-</ecNumber>
    </recommendedName>
</protein>
<keyword evidence="3" id="KW-0227">DNA damage</keyword>
<accession>A0ABV7MC85</accession>
<dbReference type="SUPFAM" id="SSF143081">
    <property type="entry name" value="BB1717-like"/>
    <property type="match status" value="1"/>
</dbReference>
<dbReference type="Pfam" id="PF02586">
    <property type="entry name" value="SRAP"/>
    <property type="match status" value="1"/>
</dbReference>
<evidence type="ECO:0000256" key="4">
    <source>
        <dbReference type="ARBA" id="ARBA00022801"/>
    </source>
</evidence>
<reference evidence="10" key="1">
    <citation type="journal article" date="2019" name="Int. J. Syst. Evol. Microbiol.">
        <title>The Global Catalogue of Microorganisms (GCM) 10K type strain sequencing project: providing services to taxonomists for standard genome sequencing and annotation.</title>
        <authorList>
            <consortium name="The Broad Institute Genomics Platform"/>
            <consortium name="The Broad Institute Genome Sequencing Center for Infectious Disease"/>
            <person name="Wu L."/>
            <person name="Ma J."/>
        </authorList>
    </citation>
    <scope>NUCLEOTIDE SEQUENCE [LARGE SCALE GENOMIC DNA]</scope>
    <source>
        <strain evidence="10">KCTC 22245</strain>
    </source>
</reference>
<comment type="similarity">
    <text evidence="1 8">Belongs to the SOS response-associated peptidase family.</text>
</comment>
<dbReference type="Gene3D" id="3.90.1680.10">
    <property type="entry name" value="SOS response associated peptidase-like"/>
    <property type="match status" value="1"/>
</dbReference>
<proteinExistence type="inferred from homology"/>
<keyword evidence="5" id="KW-0190">Covalent protein-DNA linkage</keyword>
<gene>
    <name evidence="9" type="ORF">ACFONP_10035</name>
</gene>
<comment type="caution">
    <text evidence="9">The sequence shown here is derived from an EMBL/GenBank/DDBJ whole genome shotgun (WGS) entry which is preliminary data.</text>
</comment>
<dbReference type="PANTHER" id="PTHR13604">
    <property type="entry name" value="DC12-RELATED"/>
    <property type="match status" value="1"/>
</dbReference>
<evidence type="ECO:0000256" key="6">
    <source>
        <dbReference type="ARBA" id="ARBA00023125"/>
    </source>
</evidence>
<keyword evidence="10" id="KW-1185">Reference proteome</keyword>
<organism evidence="9 10">
    <name type="scientific">Parvularcula lutaonensis</name>
    <dbReference type="NCBI Taxonomy" id="491923"/>
    <lineage>
        <taxon>Bacteria</taxon>
        <taxon>Pseudomonadati</taxon>
        <taxon>Pseudomonadota</taxon>
        <taxon>Alphaproteobacteria</taxon>
        <taxon>Parvularculales</taxon>
        <taxon>Parvularculaceae</taxon>
        <taxon>Parvularcula</taxon>
    </lineage>
</organism>
<dbReference type="EC" id="3.4.-.-" evidence="8"/>
<dbReference type="InterPro" id="IPR036590">
    <property type="entry name" value="SRAP-like"/>
</dbReference>
<keyword evidence="2 8" id="KW-0645">Protease</keyword>
<evidence type="ECO:0000256" key="5">
    <source>
        <dbReference type="ARBA" id="ARBA00023124"/>
    </source>
</evidence>